<keyword evidence="5" id="KW-1185">Reference proteome</keyword>
<dbReference type="HOGENOM" id="CLU_038813_2_0_7"/>
<dbReference type="PANTHER" id="PTHR43208">
    <property type="entry name" value="ABC TRANSPORTER SUBSTRATE-BINDING PROTEIN"/>
    <property type="match status" value="1"/>
</dbReference>
<dbReference type="GO" id="GO:0005886">
    <property type="term" value="C:plasma membrane"/>
    <property type="evidence" value="ECO:0007669"/>
    <property type="project" value="InterPro"/>
</dbReference>
<dbReference type="Proteomes" id="UP000000602">
    <property type="component" value="Chromosome"/>
</dbReference>
<dbReference type="InterPro" id="IPR003760">
    <property type="entry name" value="PnrA-like"/>
</dbReference>
<feature type="signal peptide" evidence="2">
    <location>
        <begin position="1"/>
        <end position="22"/>
    </location>
</feature>
<dbReference type="eggNOG" id="COG1744">
    <property type="taxonomic scope" value="Bacteria"/>
</dbReference>
<evidence type="ECO:0000259" key="3">
    <source>
        <dbReference type="Pfam" id="PF02608"/>
    </source>
</evidence>
<protein>
    <recommendedName>
        <fullName evidence="3">ABC transporter substrate-binding protein PnrA-like domain-containing protein</fullName>
    </recommendedName>
</protein>
<dbReference type="CDD" id="cd19963">
    <property type="entry name" value="PBP1_BMP-like"/>
    <property type="match status" value="1"/>
</dbReference>
<organism evidence="4 5">
    <name type="scientific">Desulfotalea psychrophila (strain LSv54 / DSM 12343)</name>
    <dbReference type="NCBI Taxonomy" id="177439"/>
    <lineage>
        <taxon>Bacteria</taxon>
        <taxon>Pseudomonadati</taxon>
        <taxon>Thermodesulfobacteriota</taxon>
        <taxon>Desulfobulbia</taxon>
        <taxon>Desulfobulbales</taxon>
        <taxon>Desulfocapsaceae</taxon>
        <taxon>Desulfotalea</taxon>
    </lineage>
</organism>
<dbReference type="PANTHER" id="PTHR43208:SF1">
    <property type="entry name" value="ABC TRANSPORTER SUBSTRATE-BINDING PROTEIN"/>
    <property type="match status" value="1"/>
</dbReference>
<dbReference type="STRING" id="177439.DP0677"/>
<name>Q6AQG7_DESPS</name>
<sequence>MRLFKVLLAIALTMLVVGTSQAAKKETKVGFVYVSPIGDAGYSYAHDLGRQAVAKMPGVSTSYVESVPEGPDSERVISNMARKGYDVIFSTSFGYMDPTLKVAKRFPKTAFLHCSGFKKSANMGNYFGRMYQARYLSGMVAGYMTKSNTIGYVAAFPIPEVIRGINAFALGLQSVNPQAVVRVVWTKTWYDPATEKEAAKSLLDVGADVIAQHQDSPGPQEAAQEKGVYSIGYNSDMSVFAPKSHLTAPVWNWAPYYTSVVKEVQAGTWKADSAWLGLETGVIALAPYGDMVPQDVRDAVEVRKQEIASGKYKVFAGPIEDQSGKVRIASGKTASDESLLGMMWFVNGVVGTTE</sequence>
<keyword evidence="1 2" id="KW-0732">Signal</keyword>
<dbReference type="KEGG" id="dps:DP0677"/>
<gene>
    <name evidence="4" type="ordered locus">DP0677</name>
</gene>
<dbReference type="Pfam" id="PF02608">
    <property type="entry name" value="Bmp"/>
    <property type="match status" value="1"/>
</dbReference>
<reference evidence="5" key="1">
    <citation type="journal article" date="2004" name="Environ. Microbiol.">
        <title>The genome of Desulfotalea psychrophila, a sulfate-reducing bacterium from permanently cold Arctic sediments.</title>
        <authorList>
            <person name="Rabus R."/>
            <person name="Ruepp A."/>
            <person name="Frickey T."/>
            <person name="Rattei T."/>
            <person name="Fartmann B."/>
            <person name="Stark M."/>
            <person name="Bauer M."/>
            <person name="Zibat A."/>
            <person name="Lombardot T."/>
            <person name="Becker I."/>
            <person name="Amann J."/>
            <person name="Gellner K."/>
            <person name="Teeling H."/>
            <person name="Leuschner W.D."/>
            <person name="Gloeckner F.-O."/>
            <person name="Lupas A.N."/>
            <person name="Amann R."/>
            <person name="Klenk H.-P."/>
        </authorList>
    </citation>
    <scope>NUCLEOTIDE SEQUENCE [LARGE SCALE GENOMIC DNA]</scope>
    <source>
        <strain evidence="5">DSM 12343 / LSv54</strain>
    </source>
</reference>
<dbReference type="AlphaFoldDB" id="Q6AQG7"/>
<dbReference type="InterPro" id="IPR052910">
    <property type="entry name" value="ABC-Purine-Binding"/>
</dbReference>
<feature type="chain" id="PRO_5004271624" description="ABC transporter substrate-binding protein PnrA-like domain-containing protein" evidence="2">
    <location>
        <begin position="23"/>
        <end position="354"/>
    </location>
</feature>
<accession>Q6AQG7</accession>
<proteinExistence type="predicted"/>
<dbReference type="Gene3D" id="3.40.50.2300">
    <property type="match status" value="2"/>
</dbReference>
<dbReference type="OrthoDB" id="9769871at2"/>
<evidence type="ECO:0000313" key="5">
    <source>
        <dbReference type="Proteomes" id="UP000000602"/>
    </source>
</evidence>
<dbReference type="EMBL" id="CR522870">
    <property type="protein sequence ID" value="CAG35406.1"/>
    <property type="molecule type" value="Genomic_DNA"/>
</dbReference>
<evidence type="ECO:0000256" key="1">
    <source>
        <dbReference type="ARBA" id="ARBA00022729"/>
    </source>
</evidence>
<evidence type="ECO:0000256" key="2">
    <source>
        <dbReference type="SAM" id="SignalP"/>
    </source>
</evidence>
<feature type="domain" description="ABC transporter substrate-binding protein PnrA-like" evidence="3">
    <location>
        <begin position="27"/>
        <end position="303"/>
    </location>
</feature>
<evidence type="ECO:0000313" key="4">
    <source>
        <dbReference type="EMBL" id="CAG35406.1"/>
    </source>
</evidence>